<organism evidence="3 4">
    <name type="scientific">Angomonas deanei</name>
    <dbReference type="NCBI Taxonomy" id="59799"/>
    <lineage>
        <taxon>Eukaryota</taxon>
        <taxon>Discoba</taxon>
        <taxon>Euglenozoa</taxon>
        <taxon>Kinetoplastea</taxon>
        <taxon>Metakinetoplastina</taxon>
        <taxon>Trypanosomatida</taxon>
        <taxon>Trypanosomatidae</taxon>
        <taxon>Strigomonadinae</taxon>
        <taxon>Angomonas</taxon>
    </lineage>
</organism>
<dbReference type="VEuPathDB" id="TriTrypDB:ADEAN_000851000"/>
<evidence type="ECO:0000256" key="2">
    <source>
        <dbReference type="SAM" id="MobiDB-lite"/>
    </source>
</evidence>
<feature type="region of interest" description="Disordered" evidence="2">
    <location>
        <begin position="261"/>
        <end position="302"/>
    </location>
</feature>
<accession>A0A7G2CNF2</accession>
<feature type="coiled-coil region" evidence="1">
    <location>
        <begin position="1"/>
        <end position="80"/>
    </location>
</feature>
<evidence type="ECO:0000256" key="1">
    <source>
        <dbReference type="SAM" id="Coils"/>
    </source>
</evidence>
<feature type="compositionally biased region" description="Low complexity" evidence="2">
    <location>
        <begin position="261"/>
        <end position="274"/>
    </location>
</feature>
<evidence type="ECO:0000313" key="4">
    <source>
        <dbReference type="Proteomes" id="UP000515908"/>
    </source>
</evidence>
<protein>
    <submittedName>
        <fullName evidence="3">Uncharacterized protein</fullName>
    </submittedName>
</protein>
<reference evidence="3 4" key="1">
    <citation type="submission" date="2020-08" db="EMBL/GenBank/DDBJ databases">
        <authorList>
            <person name="Newling K."/>
            <person name="Davey J."/>
            <person name="Forrester S."/>
        </authorList>
    </citation>
    <scope>NUCLEOTIDE SEQUENCE [LARGE SCALE GENOMIC DNA]</scope>
    <source>
        <strain evidence="4">Crithidia deanei Carvalho (ATCC PRA-265)</strain>
    </source>
</reference>
<gene>
    <name evidence="3" type="ORF">ADEAN_000851000</name>
</gene>
<sequence length="302" mass="34507">MQRVREQLTDTLQANTRLEGEVKDLREQLRHQSAALQGEATTDARLNSLLDRNGQLEQRISQLQTERNTLTRERDAAKLEAVNATKTAQVKESATRRMEGELRTLRGQLTATRDDLSQRAQEDRVTRLQLEQLQEEKESLALTLAELQDHALDQTAALSLATQLNVLWEAKANSVALTVGEWSTARTHAYDSLLHASVLERRKLHARCDLISRKTEEAIVEGEKQMGAYQTALEEAKQEQQELRVIIERLEKDLNEAAETMAAATTETQAARAEMNQVRRQAHETVFEAERNDRRRSYSWQR</sequence>
<feature type="compositionally biased region" description="Basic and acidic residues" evidence="2">
    <location>
        <begin position="281"/>
        <end position="296"/>
    </location>
</feature>
<dbReference type="AlphaFoldDB" id="A0A7G2CNF2"/>
<dbReference type="EMBL" id="LR877163">
    <property type="protein sequence ID" value="CAD2220985.1"/>
    <property type="molecule type" value="Genomic_DNA"/>
</dbReference>
<proteinExistence type="predicted"/>
<name>A0A7G2CNF2_9TRYP</name>
<dbReference type="OrthoDB" id="267384at2759"/>
<keyword evidence="1" id="KW-0175">Coiled coil</keyword>
<dbReference type="Proteomes" id="UP000515908">
    <property type="component" value="Chromosome 19"/>
</dbReference>
<evidence type="ECO:0000313" key="3">
    <source>
        <dbReference type="EMBL" id="CAD2220985.1"/>
    </source>
</evidence>
<keyword evidence="4" id="KW-1185">Reference proteome</keyword>